<evidence type="ECO:0000313" key="2">
    <source>
        <dbReference type="Proteomes" id="UP000027821"/>
    </source>
</evidence>
<dbReference type="SUPFAM" id="SSF53448">
    <property type="entry name" value="Nucleotide-diphospho-sugar transferases"/>
    <property type="match status" value="1"/>
</dbReference>
<dbReference type="STRING" id="1048983.EL17_11390"/>
<keyword evidence="2" id="KW-1185">Reference proteome</keyword>
<dbReference type="eggNOG" id="COG3222">
    <property type="taxonomic scope" value="Bacteria"/>
</dbReference>
<dbReference type="PANTHER" id="PTHR36529">
    <property type="entry name" value="SLL1095 PROTEIN"/>
    <property type="match status" value="1"/>
</dbReference>
<accession>A0A074LI93</accession>
<dbReference type="RefSeq" id="WP_035074316.1">
    <property type="nucleotide sequence ID" value="NZ_JMIH01000021.1"/>
</dbReference>
<sequence>MKRALIVFQKNPVPGNVKTRLAKDIGYEKAAEIYIFLLAHTHQQVQKVNADIFVYFQNGINENYVALPRYFLAHQAEGDLGVRIETAFNEVFNCGYQEVLIIGSDCFELDHEIINQGFDALSNHDMAIGPAADGGYYLLGMKKNYTFLFRNKPWSTSSVYGLTIHDAHSFGLNIHILPTLRDVDTKEDLGVLMELFNLT</sequence>
<gene>
    <name evidence="1" type="ORF">EL17_11390</name>
</gene>
<evidence type="ECO:0008006" key="3">
    <source>
        <dbReference type="Google" id="ProtNLM"/>
    </source>
</evidence>
<evidence type="ECO:0000313" key="1">
    <source>
        <dbReference type="EMBL" id="KEO73502.1"/>
    </source>
</evidence>
<dbReference type="NCBIfam" id="TIGR04282">
    <property type="entry name" value="glyco_like_cofC"/>
    <property type="match status" value="1"/>
</dbReference>
<dbReference type="InterPro" id="IPR029044">
    <property type="entry name" value="Nucleotide-diphossugar_trans"/>
</dbReference>
<dbReference type="InterPro" id="IPR018641">
    <property type="entry name" value="Trfase_1_rSAM/seldom-assoc"/>
</dbReference>
<protein>
    <recommendedName>
        <fullName evidence="3">Glycosyltransferase</fullName>
    </recommendedName>
</protein>
<organism evidence="1 2">
    <name type="scientific">Anditalea andensis</name>
    <dbReference type="NCBI Taxonomy" id="1048983"/>
    <lineage>
        <taxon>Bacteria</taxon>
        <taxon>Pseudomonadati</taxon>
        <taxon>Bacteroidota</taxon>
        <taxon>Cytophagia</taxon>
        <taxon>Cytophagales</taxon>
        <taxon>Cytophagaceae</taxon>
        <taxon>Anditalea</taxon>
    </lineage>
</organism>
<reference evidence="1 2" key="1">
    <citation type="submission" date="2014-04" db="EMBL/GenBank/DDBJ databases">
        <title>Characterization and application of a salt tolerant electro-active bacterium.</title>
        <authorList>
            <person name="Yang L."/>
            <person name="Wei S."/>
            <person name="Tay Q.X.M."/>
        </authorList>
    </citation>
    <scope>NUCLEOTIDE SEQUENCE [LARGE SCALE GENOMIC DNA]</scope>
    <source>
        <strain evidence="1 2">LY1</strain>
    </source>
</reference>
<dbReference type="Pfam" id="PF09837">
    <property type="entry name" value="DUF2064"/>
    <property type="match status" value="1"/>
</dbReference>
<proteinExistence type="predicted"/>
<dbReference type="EMBL" id="JMIH01000021">
    <property type="protein sequence ID" value="KEO73502.1"/>
    <property type="molecule type" value="Genomic_DNA"/>
</dbReference>
<dbReference type="Gene3D" id="3.90.550.10">
    <property type="entry name" value="Spore Coat Polysaccharide Biosynthesis Protein SpsA, Chain A"/>
    <property type="match status" value="1"/>
</dbReference>
<name>A0A074LI93_9BACT</name>
<comment type="caution">
    <text evidence="1">The sequence shown here is derived from an EMBL/GenBank/DDBJ whole genome shotgun (WGS) entry which is preliminary data.</text>
</comment>
<dbReference type="AlphaFoldDB" id="A0A074LI93"/>
<dbReference type="OrthoDB" id="9798250at2"/>
<dbReference type="PANTHER" id="PTHR36529:SF1">
    <property type="entry name" value="GLYCOSYLTRANSFERASE"/>
    <property type="match status" value="1"/>
</dbReference>
<dbReference type="Proteomes" id="UP000027821">
    <property type="component" value="Unassembled WGS sequence"/>
</dbReference>